<keyword evidence="2" id="KW-0238">DNA-binding</keyword>
<dbReference type="PROSITE" id="PS51898">
    <property type="entry name" value="TYR_RECOMBINASE"/>
    <property type="match status" value="1"/>
</dbReference>
<dbReference type="Gene3D" id="1.10.443.10">
    <property type="entry name" value="Intergrase catalytic core"/>
    <property type="match status" value="1"/>
</dbReference>
<dbReference type="InterPro" id="IPR001387">
    <property type="entry name" value="Cro/C1-type_HTH"/>
</dbReference>
<evidence type="ECO:0000313" key="7">
    <source>
        <dbReference type="Proteomes" id="UP000294508"/>
    </source>
</evidence>
<accession>A0A4R2HS94</accession>
<evidence type="ECO:0000256" key="1">
    <source>
        <dbReference type="ARBA" id="ARBA00008857"/>
    </source>
</evidence>
<dbReference type="GO" id="GO:0015074">
    <property type="term" value="P:DNA integration"/>
    <property type="evidence" value="ECO:0007669"/>
    <property type="project" value="InterPro"/>
</dbReference>
<dbReference type="InterPro" id="IPR010998">
    <property type="entry name" value="Integrase_recombinase_N"/>
</dbReference>
<dbReference type="InterPro" id="IPR050090">
    <property type="entry name" value="Tyrosine_recombinase_XerCD"/>
</dbReference>
<dbReference type="InterPro" id="IPR010982">
    <property type="entry name" value="Lambda_DNA-bd_dom_sf"/>
</dbReference>
<dbReference type="PANTHER" id="PTHR30349">
    <property type="entry name" value="PHAGE INTEGRASE-RELATED"/>
    <property type="match status" value="1"/>
</dbReference>
<proteinExistence type="inferred from homology"/>
<dbReference type="Gene3D" id="1.10.260.40">
    <property type="entry name" value="lambda repressor-like DNA-binding domains"/>
    <property type="match status" value="1"/>
</dbReference>
<dbReference type="SUPFAM" id="SSF47413">
    <property type="entry name" value="lambda repressor-like DNA-binding domains"/>
    <property type="match status" value="1"/>
</dbReference>
<dbReference type="Pfam" id="PF13560">
    <property type="entry name" value="HTH_31"/>
    <property type="match status" value="1"/>
</dbReference>
<keyword evidence="3" id="KW-0233">DNA recombination</keyword>
<evidence type="ECO:0000259" key="5">
    <source>
        <dbReference type="PROSITE" id="PS51898"/>
    </source>
</evidence>
<dbReference type="EMBL" id="SLWN01000003">
    <property type="protein sequence ID" value="TCO33398.1"/>
    <property type="molecule type" value="Genomic_DNA"/>
</dbReference>
<reference evidence="6 7" key="1">
    <citation type="journal article" date="2015" name="Stand. Genomic Sci.">
        <title>Genomic Encyclopedia of Bacterial and Archaeal Type Strains, Phase III: the genomes of soil and plant-associated and newly described type strains.</title>
        <authorList>
            <person name="Whitman W.B."/>
            <person name="Woyke T."/>
            <person name="Klenk H.P."/>
            <person name="Zhou Y."/>
            <person name="Lilburn T.G."/>
            <person name="Beck B.J."/>
            <person name="De Vos P."/>
            <person name="Vandamme P."/>
            <person name="Eisen J.A."/>
            <person name="Garrity G."/>
            <person name="Hugenholtz P."/>
            <person name="Kyrpides N.C."/>
        </authorList>
    </citation>
    <scope>NUCLEOTIDE SEQUENCE [LARGE SCALE GENOMIC DNA]</scope>
    <source>
        <strain evidence="6 7">VKM Ac-2572</strain>
    </source>
</reference>
<feature type="domain" description="Tyr recombinase" evidence="5">
    <location>
        <begin position="187"/>
        <end position="466"/>
    </location>
</feature>
<organism evidence="6 7">
    <name type="scientific">Kribbella steppae</name>
    <dbReference type="NCBI Taxonomy" id="2512223"/>
    <lineage>
        <taxon>Bacteria</taxon>
        <taxon>Bacillati</taxon>
        <taxon>Actinomycetota</taxon>
        <taxon>Actinomycetes</taxon>
        <taxon>Propionibacteriales</taxon>
        <taxon>Kribbellaceae</taxon>
        <taxon>Kribbella</taxon>
    </lineage>
</organism>
<gene>
    <name evidence="6" type="ORF">EV652_103399</name>
</gene>
<dbReference type="Proteomes" id="UP000294508">
    <property type="component" value="Unassembled WGS sequence"/>
</dbReference>
<dbReference type="InterPro" id="IPR002104">
    <property type="entry name" value="Integrase_catalytic"/>
</dbReference>
<dbReference type="PANTHER" id="PTHR30349:SF64">
    <property type="entry name" value="PROPHAGE INTEGRASE INTD-RELATED"/>
    <property type="match status" value="1"/>
</dbReference>
<evidence type="ECO:0000313" key="6">
    <source>
        <dbReference type="EMBL" id="TCO33398.1"/>
    </source>
</evidence>
<sequence>MARQPLPLGTWGKISARAVHCDGKGRPDKFEAKARYRDLDGRTRRVAAWGKTAAGAKCNLRALLRTRATLHMPAEIRPQSRVSVAAEVYLAEVKELGEQDVLSPGTYQTYRYQYDKNLVPRIAEIRLVELTTPRVDAVIQAIRREVGVASAKTCKSILSGTCVLAVRRGVLPANPVRDVKIRSKARRPPRALEAGERKAWFQLLRQDECAVRADLVDLCKFMLATGQRIGETLAVTWNEIDWKTGEVYCGHQIQRLNGQGLVRRRVKSAAGERILVLPDWALEMLIARWSPGTSPDSPIFPDSKGGFRDPQNVQHALRNARRPLGCQRRAELEETLRRHRRRAGLTQAQIVSNLGWRKTRVSLIETGRVRLDAEEAVALANAYGLSTGERAALLELTELAGMRSLADEMAWVTAHVFRRTTATILADSGQTPRKIADQLGHSLTSTTIDQYIGRRARNPEAASLLDHALRGIHEQDRQRSQVPRSSDRAAKAVRKRSFRSLWSMPWEAYAQFRLRRGRRSSAFRPH</sequence>
<dbReference type="GO" id="GO:0006310">
    <property type="term" value="P:DNA recombination"/>
    <property type="evidence" value="ECO:0007669"/>
    <property type="project" value="UniProtKB-KW"/>
</dbReference>
<evidence type="ECO:0000256" key="3">
    <source>
        <dbReference type="ARBA" id="ARBA00023172"/>
    </source>
</evidence>
<protein>
    <submittedName>
        <fullName evidence="6">Phage integrase family protein</fullName>
    </submittedName>
</protein>
<evidence type="ECO:0000259" key="4">
    <source>
        <dbReference type="PROSITE" id="PS50943"/>
    </source>
</evidence>
<dbReference type="PROSITE" id="PS50943">
    <property type="entry name" value="HTH_CROC1"/>
    <property type="match status" value="1"/>
</dbReference>
<comment type="similarity">
    <text evidence="1">Belongs to the 'phage' integrase family.</text>
</comment>
<keyword evidence="7" id="KW-1185">Reference proteome</keyword>
<dbReference type="SMART" id="SM00530">
    <property type="entry name" value="HTH_XRE"/>
    <property type="match status" value="1"/>
</dbReference>
<dbReference type="SUPFAM" id="SSF56349">
    <property type="entry name" value="DNA breaking-rejoining enzymes"/>
    <property type="match status" value="2"/>
</dbReference>
<dbReference type="GO" id="GO:0003677">
    <property type="term" value="F:DNA binding"/>
    <property type="evidence" value="ECO:0007669"/>
    <property type="project" value="UniProtKB-KW"/>
</dbReference>
<dbReference type="Gene3D" id="1.10.150.130">
    <property type="match status" value="1"/>
</dbReference>
<dbReference type="InterPro" id="IPR011010">
    <property type="entry name" value="DNA_brk_join_enz"/>
</dbReference>
<dbReference type="AlphaFoldDB" id="A0A4R2HS94"/>
<dbReference type="InterPro" id="IPR013762">
    <property type="entry name" value="Integrase-like_cat_sf"/>
</dbReference>
<evidence type="ECO:0000256" key="2">
    <source>
        <dbReference type="ARBA" id="ARBA00023125"/>
    </source>
</evidence>
<comment type="caution">
    <text evidence="6">The sequence shown here is derived from an EMBL/GenBank/DDBJ whole genome shotgun (WGS) entry which is preliminary data.</text>
</comment>
<dbReference type="CDD" id="cd00093">
    <property type="entry name" value="HTH_XRE"/>
    <property type="match status" value="1"/>
</dbReference>
<feature type="domain" description="HTH cro/C1-type" evidence="4">
    <location>
        <begin position="336"/>
        <end position="390"/>
    </location>
</feature>
<name>A0A4R2HS94_9ACTN</name>